<evidence type="ECO:0000313" key="4">
    <source>
        <dbReference type="Proteomes" id="UP000756346"/>
    </source>
</evidence>
<reference evidence="3" key="1">
    <citation type="journal article" date="2021" name="Nat. Commun.">
        <title>Genetic determinants of endophytism in the Arabidopsis root mycobiome.</title>
        <authorList>
            <person name="Mesny F."/>
            <person name="Miyauchi S."/>
            <person name="Thiergart T."/>
            <person name="Pickel B."/>
            <person name="Atanasova L."/>
            <person name="Karlsson M."/>
            <person name="Huettel B."/>
            <person name="Barry K.W."/>
            <person name="Haridas S."/>
            <person name="Chen C."/>
            <person name="Bauer D."/>
            <person name="Andreopoulos W."/>
            <person name="Pangilinan J."/>
            <person name="LaButti K."/>
            <person name="Riley R."/>
            <person name="Lipzen A."/>
            <person name="Clum A."/>
            <person name="Drula E."/>
            <person name="Henrissat B."/>
            <person name="Kohler A."/>
            <person name="Grigoriev I.V."/>
            <person name="Martin F.M."/>
            <person name="Hacquard S."/>
        </authorList>
    </citation>
    <scope>NUCLEOTIDE SEQUENCE</scope>
    <source>
        <strain evidence="3">MPI-CAGE-CH-0230</strain>
    </source>
</reference>
<organism evidence="3 4">
    <name type="scientific">Microdochium trichocladiopsis</name>
    <dbReference type="NCBI Taxonomy" id="1682393"/>
    <lineage>
        <taxon>Eukaryota</taxon>
        <taxon>Fungi</taxon>
        <taxon>Dikarya</taxon>
        <taxon>Ascomycota</taxon>
        <taxon>Pezizomycotina</taxon>
        <taxon>Sordariomycetes</taxon>
        <taxon>Xylariomycetidae</taxon>
        <taxon>Xylariales</taxon>
        <taxon>Microdochiaceae</taxon>
        <taxon>Microdochium</taxon>
    </lineage>
</organism>
<dbReference type="AlphaFoldDB" id="A0A9P8XSV4"/>
<name>A0A9P8XSV4_9PEZI</name>
<protein>
    <submittedName>
        <fullName evidence="3">Uncharacterized protein</fullName>
    </submittedName>
</protein>
<dbReference type="EMBL" id="JAGTJQ010000012">
    <property type="protein sequence ID" value="KAH7016303.1"/>
    <property type="molecule type" value="Genomic_DNA"/>
</dbReference>
<evidence type="ECO:0000256" key="2">
    <source>
        <dbReference type="SAM" id="MobiDB-lite"/>
    </source>
</evidence>
<feature type="coiled-coil region" evidence="1">
    <location>
        <begin position="172"/>
        <end position="213"/>
    </location>
</feature>
<keyword evidence="4" id="KW-1185">Reference proteome</keyword>
<accession>A0A9P8XSV4</accession>
<keyword evidence="1" id="KW-0175">Coiled coil</keyword>
<evidence type="ECO:0000313" key="3">
    <source>
        <dbReference type="EMBL" id="KAH7016303.1"/>
    </source>
</evidence>
<sequence>MDGTQVERTAQVLESEEQMKQAGEDAVPADWEAQIARAQQEALQAISEKDEALKFRQRAEDGLSSIGNELKILEQQLQQVKADAEKTQQSEQYAKTEASKCKQELQNLQDKLYQAQQQAKHANVELKNKKEKLSEAEAELLNWKEQFRDSSLKGLKTSSKAHKIILKFESAVLKLQGEKEQIQGEYERALEMANEAKRTIKAYEASIQDQVQELKSQSCAAQADLLEKIRAEITGLYPYQGQHIALDTPRRIGDYLRHIEAQKQQTYKTLEILLQIPFSDNELDEASIDVTRIPATLLESVKKLVESYLALEGICISTSEELQKLTSANVDLRTQLKEQCQDFEKARVDLKDLLLAVSNNTVELNHLSQYRFKAWQTQLRAACPESTAGGPR</sequence>
<gene>
    <name evidence="3" type="ORF">B0I36DRAFT_368855</name>
</gene>
<dbReference type="RefSeq" id="XP_046005927.1">
    <property type="nucleotide sequence ID" value="XM_046159681.1"/>
</dbReference>
<feature type="coiled-coil region" evidence="1">
    <location>
        <begin position="56"/>
        <end position="146"/>
    </location>
</feature>
<proteinExistence type="predicted"/>
<feature type="region of interest" description="Disordered" evidence="2">
    <location>
        <begin position="1"/>
        <end position="26"/>
    </location>
</feature>
<comment type="caution">
    <text evidence="3">The sequence shown here is derived from an EMBL/GenBank/DDBJ whole genome shotgun (WGS) entry which is preliminary data.</text>
</comment>
<dbReference type="Proteomes" id="UP000756346">
    <property type="component" value="Unassembled WGS sequence"/>
</dbReference>
<dbReference type="GeneID" id="70189227"/>
<evidence type="ECO:0000256" key="1">
    <source>
        <dbReference type="SAM" id="Coils"/>
    </source>
</evidence>